<dbReference type="AlphaFoldDB" id="A0AAC9QSF0"/>
<dbReference type="RefSeq" id="WP_038352076.1">
    <property type="nucleotide sequence ID" value="NZ_CP019962.1"/>
</dbReference>
<gene>
    <name evidence="1" type="ORF">B2M23_05415</name>
</gene>
<evidence type="ECO:0000313" key="2">
    <source>
        <dbReference type="Proteomes" id="UP000192391"/>
    </source>
</evidence>
<name>A0AAC9QSF0_EUBLI</name>
<dbReference type="KEGG" id="elim:B2M23_05415"/>
<protein>
    <submittedName>
        <fullName evidence="1">Uncharacterized protein</fullName>
    </submittedName>
</protein>
<dbReference type="Proteomes" id="UP000192391">
    <property type="component" value="Chromosome"/>
</dbReference>
<dbReference type="EMBL" id="CP019962">
    <property type="protein sequence ID" value="ARD65014.1"/>
    <property type="molecule type" value="Genomic_DNA"/>
</dbReference>
<proteinExistence type="predicted"/>
<organism evidence="1 2">
    <name type="scientific">Eubacterium limosum</name>
    <dbReference type="NCBI Taxonomy" id="1736"/>
    <lineage>
        <taxon>Bacteria</taxon>
        <taxon>Bacillati</taxon>
        <taxon>Bacillota</taxon>
        <taxon>Clostridia</taxon>
        <taxon>Eubacteriales</taxon>
        <taxon>Eubacteriaceae</taxon>
        <taxon>Eubacterium</taxon>
    </lineage>
</organism>
<sequence length="81" mass="9637">MLSGKDIKIYITEFSRIDLEDICEFHAVLNKNSPYDLDIGRKVFDSTRYYQNQEQILKDESEFTAYVYSVQKQLINTMEEN</sequence>
<evidence type="ECO:0000313" key="1">
    <source>
        <dbReference type="EMBL" id="ARD65014.1"/>
    </source>
</evidence>
<reference evidence="2" key="1">
    <citation type="journal article" date="2017" name="Sci. Rep.">
        <title>Determination of the Genome and Primary Transcriptome of Syngas Fermenting Eubacterium limosum ATCC 8486.</title>
        <authorList>
            <person name="Song Y."/>
            <person name="Shin J."/>
            <person name="Jeong Y."/>
            <person name="Jin S."/>
            <person name="Lee J.K."/>
            <person name="Kim D.R."/>
            <person name="Kim S.C."/>
            <person name="Cho S."/>
            <person name="Cho B.K."/>
        </authorList>
    </citation>
    <scope>NUCLEOTIDE SEQUENCE [LARGE SCALE GENOMIC DNA]</scope>
    <source>
        <strain evidence="2">ATCC 8486</strain>
    </source>
</reference>
<accession>A0AAC9QSF0</accession>